<evidence type="ECO:0000313" key="2">
    <source>
        <dbReference type="Proteomes" id="UP000000314"/>
    </source>
</evidence>
<dbReference type="RefSeq" id="XP_002491252.1">
    <property type="nucleotide sequence ID" value="XM_002491207.1"/>
</dbReference>
<proteinExistence type="predicted"/>
<name>C4R0E8_KOMPG</name>
<protein>
    <submittedName>
        <fullName evidence="1">Uncharacterized protein</fullName>
    </submittedName>
</protein>
<dbReference type="GeneID" id="8199040"/>
<dbReference type="AlphaFoldDB" id="C4R0E8"/>
<evidence type="ECO:0000313" key="1">
    <source>
        <dbReference type="EMBL" id="CAY68972.1"/>
    </source>
</evidence>
<dbReference type="InParanoid" id="C4R0E8"/>
<dbReference type="KEGG" id="ppa:PAS_chr2-1_0352"/>
<sequence>MASQMKTTIQKLGQSNENCNLQVQYKESTNDSSLTYQLEIIGEYLK</sequence>
<keyword evidence="2" id="KW-1185">Reference proteome</keyword>
<dbReference type="EMBL" id="FN392320">
    <property type="protein sequence ID" value="CAY68972.1"/>
    <property type="molecule type" value="Genomic_DNA"/>
</dbReference>
<gene>
    <name evidence="1" type="ordered locus">PAS_chr2-1_0352</name>
</gene>
<dbReference type="Proteomes" id="UP000000314">
    <property type="component" value="Chromosome 2"/>
</dbReference>
<accession>C4R0E8</accession>
<dbReference type="HOGENOM" id="CLU_3191541_0_0_1"/>
<reference evidence="1 2" key="1">
    <citation type="journal article" date="2009" name="Nat. Biotechnol.">
        <title>Genome sequence of the recombinant protein production host Pichia pastoris.</title>
        <authorList>
            <person name="De Schutter K."/>
            <person name="Lin Y.C."/>
            <person name="Tiels P."/>
            <person name="Van Hecke A."/>
            <person name="Glinka S."/>
            <person name="Weber-Lehmann J."/>
            <person name="Rouze P."/>
            <person name="Van de Peer Y."/>
            <person name="Callewaert N."/>
        </authorList>
    </citation>
    <scope>NUCLEOTIDE SEQUENCE [LARGE SCALE GENOMIC DNA]</scope>
    <source>
        <strain evidence="2">GS115 / ATCC 20864</strain>
    </source>
</reference>
<organism evidence="1 2">
    <name type="scientific">Komagataella phaffii (strain GS115 / ATCC 20864)</name>
    <name type="common">Yeast</name>
    <name type="synonym">Pichia pastoris</name>
    <dbReference type="NCBI Taxonomy" id="644223"/>
    <lineage>
        <taxon>Eukaryota</taxon>
        <taxon>Fungi</taxon>
        <taxon>Dikarya</taxon>
        <taxon>Ascomycota</taxon>
        <taxon>Saccharomycotina</taxon>
        <taxon>Pichiomycetes</taxon>
        <taxon>Pichiales</taxon>
        <taxon>Pichiaceae</taxon>
        <taxon>Komagataella</taxon>
    </lineage>
</organism>